<comment type="catalytic activity">
    <reaction evidence="9">
        <text>DNA(n) + a 2'-deoxyribonucleoside 5'-triphosphate = DNA(n+1) + diphosphate</text>
        <dbReference type="Rhea" id="RHEA:22508"/>
        <dbReference type="Rhea" id="RHEA-COMP:17339"/>
        <dbReference type="Rhea" id="RHEA-COMP:17340"/>
        <dbReference type="ChEBI" id="CHEBI:33019"/>
        <dbReference type="ChEBI" id="CHEBI:61560"/>
        <dbReference type="ChEBI" id="CHEBI:173112"/>
        <dbReference type="EC" id="2.7.7.49"/>
    </reaction>
</comment>
<name>A0A5C5WG89_9PLAN</name>
<dbReference type="GO" id="GO:0046872">
    <property type="term" value="F:metal ion binding"/>
    <property type="evidence" value="ECO:0007669"/>
    <property type="project" value="UniProtKB-KW"/>
</dbReference>
<feature type="transmembrane region" description="Helical" evidence="10">
    <location>
        <begin position="7"/>
        <end position="27"/>
    </location>
</feature>
<gene>
    <name evidence="12" type="ORF">KOR42_38660</name>
</gene>
<feature type="transmembrane region" description="Helical" evidence="10">
    <location>
        <begin position="33"/>
        <end position="55"/>
    </location>
</feature>
<keyword evidence="7" id="KW-0051">Antiviral defense</keyword>
<evidence type="ECO:0000259" key="11">
    <source>
        <dbReference type="PROSITE" id="PS50878"/>
    </source>
</evidence>
<dbReference type="EMBL" id="SIHI01000018">
    <property type="protein sequence ID" value="TWT49794.1"/>
    <property type="molecule type" value="Genomic_DNA"/>
</dbReference>
<evidence type="ECO:0000256" key="1">
    <source>
        <dbReference type="ARBA" id="ARBA00012493"/>
    </source>
</evidence>
<evidence type="ECO:0000256" key="6">
    <source>
        <dbReference type="ARBA" id="ARBA00022918"/>
    </source>
</evidence>
<feature type="domain" description="Reverse transcriptase" evidence="11">
    <location>
        <begin position="83"/>
        <end position="297"/>
    </location>
</feature>
<dbReference type="GO" id="GO:0003964">
    <property type="term" value="F:RNA-directed DNA polymerase activity"/>
    <property type="evidence" value="ECO:0007669"/>
    <property type="project" value="UniProtKB-KW"/>
</dbReference>
<dbReference type="PROSITE" id="PS51257">
    <property type="entry name" value="PROKAR_LIPOPROTEIN"/>
    <property type="match status" value="1"/>
</dbReference>
<dbReference type="Pfam" id="PF00078">
    <property type="entry name" value="RVT_1"/>
    <property type="match status" value="1"/>
</dbReference>
<keyword evidence="3" id="KW-0548">Nucleotidyltransferase</keyword>
<dbReference type="RefSeq" id="WP_197441326.1">
    <property type="nucleotide sequence ID" value="NZ_SIHI01000018.1"/>
</dbReference>
<dbReference type="PANTHER" id="PTHR34047">
    <property type="entry name" value="NUCLEAR INTRON MATURASE 1, MITOCHONDRIAL-RELATED"/>
    <property type="match status" value="1"/>
</dbReference>
<keyword evidence="13" id="KW-1185">Reference proteome</keyword>
<dbReference type="InterPro" id="IPR043502">
    <property type="entry name" value="DNA/RNA_pol_sf"/>
</dbReference>
<evidence type="ECO:0000256" key="8">
    <source>
        <dbReference type="ARBA" id="ARBA00034120"/>
    </source>
</evidence>
<keyword evidence="10" id="KW-0472">Membrane</keyword>
<evidence type="ECO:0000313" key="12">
    <source>
        <dbReference type="EMBL" id="TWT49794.1"/>
    </source>
</evidence>
<dbReference type="PRINTS" id="PR00866">
    <property type="entry name" value="RNADNAPOLMS"/>
</dbReference>
<evidence type="ECO:0000313" key="13">
    <source>
        <dbReference type="Proteomes" id="UP000317243"/>
    </source>
</evidence>
<keyword evidence="4" id="KW-0479">Metal-binding</keyword>
<dbReference type="GO" id="GO:0051607">
    <property type="term" value="P:defense response to virus"/>
    <property type="evidence" value="ECO:0007669"/>
    <property type="project" value="UniProtKB-KW"/>
</dbReference>
<keyword evidence="10" id="KW-0812">Transmembrane</keyword>
<evidence type="ECO:0000256" key="4">
    <source>
        <dbReference type="ARBA" id="ARBA00022723"/>
    </source>
</evidence>
<dbReference type="EC" id="2.7.7.49" evidence="1"/>
<accession>A0A5C5WG89</accession>
<sequence>MSARSTFQMTSGCGCTLMVLAGGILLANQASGAVVIFVLSVISVFVFAGWLTALFQMTSGNPQHAIRSWMGWGLTVSELARRLDLSEQQLINHFPKYIDRPIPKRSGGTRILRIPDATTADIQKRILQRLLPLLTSHRCATGFEAGLSIVDNALPHVGQAVVIKLDLVDFFPNTHRDRLELYFRRIGWGKEAASILVRLTCDEEGLPQGACTSPRLSNLVNFLMDEQLDRLAKSRKGVYTRYADDITFSFPKDYPQRVRGIILKTRWIVRRFGYQLNSKKQLILRQHQRQSVTGLNVNTKACLPRELRRRLRAARHRMKTTGSATWTEEQLQGWASLESMVESQTASESER</sequence>
<dbReference type="InterPro" id="IPR000123">
    <property type="entry name" value="Reverse_transcriptase_msDNA"/>
</dbReference>
<evidence type="ECO:0000256" key="10">
    <source>
        <dbReference type="SAM" id="Phobius"/>
    </source>
</evidence>
<organism evidence="12 13">
    <name type="scientific">Thalassoglobus neptunius</name>
    <dbReference type="NCBI Taxonomy" id="1938619"/>
    <lineage>
        <taxon>Bacteria</taxon>
        <taxon>Pseudomonadati</taxon>
        <taxon>Planctomycetota</taxon>
        <taxon>Planctomycetia</taxon>
        <taxon>Planctomycetales</taxon>
        <taxon>Planctomycetaceae</taxon>
        <taxon>Thalassoglobus</taxon>
    </lineage>
</organism>
<evidence type="ECO:0000256" key="2">
    <source>
        <dbReference type="ARBA" id="ARBA00022679"/>
    </source>
</evidence>
<dbReference type="InterPro" id="IPR000477">
    <property type="entry name" value="RT_dom"/>
</dbReference>
<dbReference type="Proteomes" id="UP000317243">
    <property type="component" value="Unassembled WGS sequence"/>
</dbReference>
<reference evidence="12 13" key="1">
    <citation type="submission" date="2019-02" db="EMBL/GenBank/DDBJ databases">
        <title>Deep-cultivation of Planctomycetes and their phenomic and genomic characterization uncovers novel biology.</title>
        <authorList>
            <person name="Wiegand S."/>
            <person name="Jogler M."/>
            <person name="Boedeker C."/>
            <person name="Pinto D."/>
            <person name="Vollmers J."/>
            <person name="Rivas-Marin E."/>
            <person name="Kohn T."/>
            <person name="Peeters S.H."/>
            <person name="Heuer A."/>
            <person name="Rast P."/>
            <person name="Oberbeckmann S."/>
            <person name="Bunk B."/>
            <person name="Jeske O."/>
            <person name="Meyerdierks A."/>
            <person name="Storesund J.E."/>
            <person name="Kallscheuer N."/>
            <person name="Luecker S."/>
            <person name="Lage O.M."/>
            <person name="Pohl T."/>
            <person name="Merkel B.J."/>
            <person name="Hornburger P."/>
            <person name="Mueller R.-W."/>
            <person name="Bruemmer F."/>
            <person name="Labrenz M."/>
            <person name="Spormann A.M."/>
            <person name="Op Den Camp H."/>
            <person name="Overmann J."/>
            <person name="Amann R."/>
            <person name="Jetten M.S.M."/>
            <person name="Mascher T."/>
            <person name="Medema M.H."/>
            <person name="Devos D.P."/>
            <person name="Kaster A.-K."/>
            <person name="Ovreas L."/>
            <person name="Rohde M."/>
            <person name="Galperin M.Y."/>
            <person name="Jogler C."/>
        </authorList>
    </citation>
    <scope>NUCLEOTIDE SEQUENCE [LARGE SCALE GENOMIC DNA]</scope>
    <source>
        <strain evidence="12 13">KOR42</strain>
    </source>
</reference>
<dbReference type="PROSITE" id="PS50878">
    <property type="entry name" value="RT_POL"/>
    <property type="match status" value="1"/>
</dbReference>
<keyword evidence="2" id="KW-0808">Transferase</keyword>
<evidence type="ECO:0000256" key="7">
    <source>
        <dbReference type="ARBA" id="ARBA00023118"/>
    </source>
</evidence>
<evidence type="ECO:0000256" key="5">
    <source>
        <dbReference type="ARBA" id="ARBA00022842"/>
    </source>
</evidence>
<comment type="caution">
    <text evidence="12">The sequence shown here is derived from an EMBL/GenBank/DDBJ whole genome shotgun (WGS) entry which is preliminary data.</text>
</comment>
<proteinExistence type="inferred from homology"/>
<protein>
    <recommendedName>
        <fullName evidence="1">RNA-directed DNA polymerase</fullName>
        <ecNumber evidence="1">2.7.7.49</ecNumber>
    </recommendedName>
</protein>
<dbReference type="GO" id="GO:0003723">
    <property type="term" value="F:RNA binding"/>
    <property type="evidence" value="ECO:0007669"/>
    <property type="project" value="InterPro"/>
</dbReference>
<keyword evidence="6 12" id="KW-0695">RNA-directed DNA polymerase</keyword>
<dbReference type="InterPro" id="IPR051083">
    <property type="entry name" value="GrpII_Intron_Splice-Mob/Def"/>
</dbReference>
<dbReference type="PANTHER" id="PTHR34047:SF7">
    <property type="entry name" value="RNA-DIRECTED DNA POLYMERASE"/>
    <property type="match status" value="1"/>
</dbReference>
<keyword evidence="10" id="KW-1133">Transmembrane helix</keyword>
<comment type="similarity">
    <text evidence="8">Belongs to the bacterial reverse transcriptase family.</text>
</comment>
<dbReference type="SUPFAM" id="SSF56672">
    <property type="entry name" value="DNA/RNA polymerases"/>
    <property type="match status" value="1"/>
</dbReference>
<keyword evidence="5" id="KW-0460">Magnesium</keyword>
<dbReference type="CDD" id="cd03487">
    <property type="entry name" value="RT_Bac_retron_II"/>
    <property type="match status" value="1"/>
</dbReference>
<dbReference type="AlphaFoldDB" id="A0A5C5WG89"/>
<evidence type="ECO:0000256" key="9">
    <source>
        <dbReference type="ARBA" id="ARBA00048173"/>
    </source>
</evidence>
<evidence type="ECO:0000256" key="3">
    <source>
        <dbReference type="ARBA" id="ARBA00022695"/>
    </source>
</evidence>